<dbReference type="GO" id="GO:0005737">
    <property type="term" value="C:cytoplasm"/>
    <property type="evidence" value="ECO:0007669"/>
    <property type="project" value="TreeGrafter"/>
</dbReference>
<dbReference type="PROSITE" id="PS50146">
    <property type="entry name" value="DAGK"/>
    <property type="match status" value="1"/>
</dbReference>
<reference evidence="2" key="1">
    <citation type="submission" date="2020-09" db="EMBL/GenBank/DDBJ databases">
        <authorList>
            <person name="Kikuchi T."/>
        </authorList>
    </citation>
    <scope>NUCLEOTIDE SEQUENCE</scope>
    <source>
        <strain evidence="2">SH1</strain>
    </source>
</reference>
<comment type="caution">
    <text evidence="2">The sequence shown here is derived from an EMBL/GenBank/DDBJ whole genome shotgun (WGS) entry which is preliminary data.</text>
</comment>
<keyword evidence="3" id="KW-1185">Reference proteome</keyword>
<dbReference type="Proteomes" id="UP000614601">
    <property type="component" value="Unassembled WGS sequence"/>
</dbReference>
<feature type="domain" description="DAGKc" evidence="1">
    <location>
        <begin position="85"/>
        <end position="232"/>
    </location>
</feature>
<dbReference type="SMART" id="SM00046">
    <property type="entry name" value="DAGKc"/>
    <property type="match status" value="1"/>
</dbReference>
<gene>
    <name evidence="2" type="ORF">BOKJ2_LOCUS11238</name>
</gene>
<dbReference type="OrthoDB" id="3853857at2759"/>
<dbReference type="InterPro" id="IPR001206">
    <property type="entry name" value="Diacylglycerol_kinase_cat_dom"/>
</dbReference>
<dbReference type="AlphaFoldDB" id="A0A811LB56"/>
<dbReference type="Gene3D" id="3.40.50.10330">
    <property type="entry name" value="Probable inorganic polyphosphate/atp-NAD kinase, domain 1"/>
    <property type="match status" value="1"/>
</dbReference>
<dbReference type="Gene3D" id="2.60.200.40">
    <property type="match status" value="1"/>
</dbReference>
<accession>A0A811LB56</accession>
<dbReference type="InterPro" id="IPR016064">
    <property type="entry name" value="NAD/diacylglycerol_kinase_sf"/>
</dbReference>
<evidence type="ECO:0000313" key="3">
    <source>
        <dbReference type="Proteomes" id="UP000614601"/>
    </source>
</evidence>
<dbReference type="GO" id="GO:0046512">
    <property type="term" value="P:sphingosine biosynthetic process"/>
    <property type="evidence" value="ECO:0007669"/>
    <property type="project" value="TreeGrafter"/>
</dbReference>
<dbReference type="GO" id="GO:0016020">
    <property type="term" value="C:membrane"/>
    <property type="evidence" value="ECO:0007669"/>
    <property type="project" value="TreeGrafter"/>
</dbReference>
<dbReference type="Proteomes" id="UP000783686">
    <property type="component" value="Unassembled WGS sequence"/>
</dbReference>
<name>A0A811LB56_9BILA</name>
<dbReference type="InterPro" id="IPR017438">
    <property type="entry name" value="ATP-NAD_kinase_N"/>
</dbReference>
<evidence type="ECO:0000313" key="2">
    <source>
        <dbReference type="EMBL" id="CAD5224757.1"/>
    </source>
</evidence>
<dbReference type="EMBL" id="CAJFDH010000005">
    <property type="protein sequence ID" value="CAD5224757.1"/>
    <property type="molecule type" value="Genomic_DNA"/>
</dbReference>
<protein>
    <recommendedName>
        <fullName evidence="1">DAGKc domain-containing protein</fullName>
    </recommendedName>
</protein>
<sequence length="481" mass="53407">MATDQPLWISDKNILKTESLNINVNDVVGVKPQKGSIRVICYPLINGQRKRMVVNLKGDEQTLTTYAKQMSYNKVPPHKPSEVATKQKRVLVLLNPFSGQKRSQKRWEGDCRPVFDEAGVYYTIVKTEHVQHATEIVQEMNLNDFTAIVILSGDGLVSEVLTGLITRADRARALKIPLLHIPAGTANALAAAVAFQTGEPFSPRGNFCPEMALMIGRPSYKPLRLYHVETEKDGPKLMFLTAVWGLIADIDLGSERFRWAGLSRLHIEAFVRVAQLPSVATYKGRISYKPVENKQLSRNTRIKASEVRSRLGAAYFRTDIVEEYDDIKDAKAGGVESLQKAFEDSNDSGNKFPRLKDPVPSDWTVIEGEYAFVCLSSISHIGSDLPYCPSAKLGSDIMYLSLVDWRTIKSRFHIAHLLITIDQCLHLDHECFQMIPVTACRVEPAPNSGGYVAIDGEPISMGSAFQVTSTDLTATVIGREG</sequence>
<dbReference type="SUPFAM" id="SSF111331">
    <property type="entry name" value="NAD kinase/diacylglycerol kinase-like"/>
    <property type="match status" value="1"/>
</dbReference>
<dbReference type="PANTHER" id="PTHR12358">
    <property type="entry name" value="SPHINGOSINE KINASE"/>
    <property type="match status" value="1"/>
</dbReference>
<dbReference type="GO" id="GO:0001727">
    <property type="term" value="F:lipid kinase activity"/>
    <property type="evidence" value="ECO:0007669"/>
    <property type="project" value="TreeGrafter"/>
</dbReference>
<dbReference type="PANTHER" id="PTHR12358:SF112">
    <property type="entry name" value="LD11247P-RELATED"/>
    <property type="match status" value="1"/>
</dbReference>
<dbReference type="Pfam" id="PF00781">
    <property type="entry name" value="DAGK_cat"/>
    <property type="match status" value="1"/>
</dbReference>
<dbReference type="InterPro" id="IPR050187">
    <property type="entry name" value="Lipid_Phosphate_FormReg"/>
</dbReference>
<evidence type="ECO:0000259" key="1">
    <source>
        <dbReference type="PROSITE" id="PS50146"/>
    </source>
</evidence>
<proteinExistence type="predicted"/>
<organism evidence="2 3">
    <name type="scientific">Bursaphelenchus okinawaensis</name>
    <dbReference type="NCBI Taxonomy" id="465554"/>
    <lineage>
        <taxon>Eukaryota</taxon>
        <taxon>Metazoa</taxon>
        <taxon>Ecdysozoa</taxon>
        <taxon>Nematoda</taxon>
        <taxon>Chromadorea</taxon>
        <taxon>Rhabditida</taxon>
        <taxon>Tylenchina</taxon>
        <taxon>Tylenchomorpha</taxon>
        <taxon>Aphelenchoidea</taxon>
        <taxon>Aphelenchoididae</taxon>
        <taxon>Bursaphelenchus</taxon>
    </lineage>
</organism>
<dbReference type="EMBL" id="CAJFCW020000005">
    <property type="protein sequence ID" value="CAG9120166.1"/>
    <property type="molecule type" value="Genomic_DNA"/>
</dbReference>